<dbReference type="Gene3D" id="3.30.450.40">
    <property type="match status" value="1"/>
</dbReference>
<organism evidence="6 7">
    <name type="scientific">Azomonas agilis</name>
    <dbReference type="NCBI Taxonomy" id="116849"/>
    <lineage>
        <taxon>Bacteria</taxon>
        <taxon>Pseudomonadati</taxon>
        <taxon>Pseudomonadota</taxon>
        <taxon>Gammaproteobacteria</taxon>
        <taxon>Pseudomonadales</taxon>
        <taxon>Pseudomonadaceae</taxon>
        <taxon>Azomonas</taxon>
    </lineage>
</organism>
<dbReference type="InterPro" id="IPR035919">
    <property type="entry name" value="EAL_sf"/>
</dbReference>
<dbReference type="PROSITE" id="PS50887">
    <property type="entry name" value="GGDEF"/>
    <property type="match status" value="1"/>
</dbReference>
<dbReference type="SUPFAM" id="SSF55073">
    <property type="entry name" value="Nucleotide cyclase"/>
    <property type="match status" value="1"/>
</dbReference>
<protein>
    <recommendedName>
        <fullName evidence="1">cyclic-guanylate-specific phosphodiesterase</fullName>
        <ecNumber evidence="1">3.1.4.52</ecNumber>
    </recommendedName>
</protein>
<keyword evidence="2" id="KW-0973">c-di-GMP</keyword>
<dbReference type="AlphaFoldDB" id="A0A562IZP5"/>
<dbReference type="InterPro" id="IPR000700">
    <property type="entry name" value="PAS-assoc_C"/>
</dbReference>
<proteinExistence type="predicted"/>
<dbReference type="Proteomes" id="UP000319627">
    <property type="component" value="Unassembled WGS sequence"/>
</dbReference>
<evidence type="ECO:0000259" key="4">
    <source>
        <dbReference type="PROSITE" id="PS50883"/>
    </source>
</evidence>
<dbReference type="NCBIfam" id="TIGR00229">
    <property type="entry name" value="sensory_box"/>
    <property type="match status" value="1"/>
</dbReference>
<dbReference type="Gene3D" id="3.30.450.20">
    <property type="entry name" value="PAS domain"/>
    <property type="match status" value="1"/>
</dbReference>
<sequence>MIARELVVLLPHIPQKSQAISPDSPSFVSQCTGLTDAERQLLLSLECGEVSPIPSRAEDYHQLTAAEQLEILQLQHEILATVVQSREYMDVLCQICRLEERLLPDSVASVMLLDEQQRLNILAAPSIPLEVAARFNGLCPGPYAGSCGNAVYRRGGIFVSNTLIDPRWKDLRPLAQELGILSCWSVPIWGLQGRLLGTFALSSFVHREPSIFHRKALEIAAAIVGVVLDRQFQTEHLNLLGKVFEGSNQAIMITGRRAHIQSVNQAFIRMTGYEAIEVQGVRPGPQLLISDRHGSAFYNGLWRTLLRRDYWQGEVWIRRKDQEVFPTWLSLTLVRDGKDQDITHIVGFFFDISEQKATEDRLAFLIGHDVLTGLPNRLILRTRLSQILMQAERRHHRVALLYLDLDGFKSVNASFGELGGDELLRIAGHRIADQLNDGVLLARLDSDEFAIVLPTVTDLQQISWLAERVLNSFAQPFQIFEHELDCTLSVGISLYPEDGLDQDSLLKNARNAMEHAKRAGRNTYHFYAEFMNTHSDDSLILRNSLRQALARGEFFLEYQPQIDLLTGRIIGAEALVRWMHPERGRIGPVTFIELAEQCGVIIPLGEWVLQEACRQGAIWHQQGYSLVIAVNLSSVQFKRGNLEHSVVQALSASGLPAHLLELELTESILIENTTGVLNTVQRLKSLGIKLSIDDFGTGYSSLAYLTRLAVDKLKVDQSFVRFMTEVPANAAIIRAIIQMAHSLGLKAIAEGVENDRARQFLLANHCDEAQGYWFSKPVSAQDFVALLEAEEQRDV</sequence>
<dbReference type="InterPro" id="IPR035965">
    <property type="entry name" value="PAS-like_dom_sf"/>
</dbReference>
<evidence type="ECO:0000256" key="2">
    <source>
        <dbReference type="ARBA" id="ARBA00022636"/>
    </source>
</evidence>
<name>A0A562IZP5_9GAMM</name>
<dbReference type="Pfam" id="PF13426">
    <property type="entry name" value="PAS_9"/>
    <property type="match status" value="1"/>
</dbReference>
<dbReference type="Pfam" id="PF00990">
    <property type="entry name" value="GGDEF"/>
    <property type="match status" value="1"/>
</dbReference>
<evidence type="ECO:0000313" key="7">
    <source>
        <dbReference type="Proteomes" id="UP000319627"/>
    </source>
</evidence>
<gene>
    <name evidence="6" type="ORF">LX59_00527</name>
</gene>
<dbReference type="EC" id="3.1.4.52" evidence="1"/>
<comment type="caution">
    <text evidence="6">The sequence shown here is derived from an EMBL/GenBank/DDBJ whole genome shotgun (WGS) entry which is preliminary data.</text>
</comment>
<dbReference type="SUPFAM" id="SSF55785">
    <property type="entry name" value="PYP-like sensor domain (PAS domain)"/>
    <property type="match status" value="1"/>
</dbReference>
<dbReference type="FunFam" id="3.20.20.450:FF:000001">
    <property type="entry name" value="Cyclic di-GMP phosphodiesterase yahA"/>
    <property type="match status" value="1"/>
</dbReference>
<dbReference type="Gene3D" id="3.30.70.270">
    <property type="match status" value="1"/>
</dbReference>
<feature type="domain" description="PAC" evidence="3">
    <location>
        <begin position="311"/>
        <end position="364"/>
    </location>
</feature>
<dbReference type="InterPro" id="IPR029016">
    <property type="entry name" value="GAF-like_dom_sf"/>
</dbReference>
<dbReference type="CDD" id="cd01949">
    <property type="entry name" value="GGDEF"/>
    <property type="match status" value="1"/>
</dbReference>
<reference evidence="6 7" key="1">
    <citation type="submission" date="2019-07" db="EMBL/GenBank/DDBJ databases">
        <title>Genomic Encyclopedia of Type Strains, Phase I: the one thousand microbial genomes (KMG-I) project.</title>
        <authorList>
            <person name="Kyrpides N."/>
        </authorList>
    </citation>
    <scope>NUCLEOTIDE SEQUENCE [LARGE SCALE GENOMIC DNA]</scope>
    <source>
        <strain evidence="6 7">DSM 375</strain>
    </source>
</reference>
<dbReference type="SMART" id="SM00267">
    <property type="entry name" value="GGDEF"/>
    <property type="match status" value="1"/>
</dbReference>
<dbReference type="InterPro" id="IPR012226">
    <property type="entry name" value="Diguanyl_cyclase/Pdiesterase"/>
</dbReference>
<dbReference type="InterPro" id="IPR001633">
    <property type="entry name" value="EAL_dom"/>
</dbReference>
<keyword evidence="7" id="KW-1185">Reference proteome</keyword>
<accession>A0A562IZP5</accession>
<dbReference type="SUPFAM" id="SSF141868">
    <property type="entry name" value="EAL domain-like"/>
    <property type="match status" value="1"/>
</dbReference>
<dbReference type="EMBL" id="VLKG01000002">
    <property type="protein sequence ID" value="TWH76489.1"/>
    <property type="molecule type" value="Genomic_DNA"/>
</dbReference>
<dbReference type="Gene3D" id="3.20.20.450">
    <property type="entry name" value="EAL domain"/>
    <property type="match status" value="1"/>
</dbReference>
<dbReference type="InterPro" id="IPR001610">
    <property type="entry name" value="PAC"/>
</dbReference>
<dbReference type="SMART" id="SM00065">
    <property type="entry name" value="GAF"/>
    <property type="match status" value="1"/>
</dbReference>
<dbReference type="PIRSF" id="PIRSF005925">
    <property type="entry name" value="Dos"/>
    <property type="match status" value="1"/>
</dbReference>
<dbReference type="Pfam" id="PF13185">
    <property type="entry name" value="GAF_2"/>
    <property type="match status" value="1"/>
</dbReference>
<dbReference type="PANTHER" id="PTHR44757:SF2">
    <property type="entry name" value="BIOFILM ARCHITECTURE MAINTENANCE PROTEIN MBAA"/>
    <property type="match status" value="1"/>
</dbReference>
<feature type="domain" description="GGDEF" evidence="5">
    <location>
        <begin position="396"/>
        <end position="529"/>
    </location>
</feature>
<dbReference type="GO" id="GO:0071111">
    <property type="term" value="F:cyclic-guanylate-specific phosphodiesterase activity"/>
    <property type="evidence" value="ECO:0007669"/>
    <property type="project" value="UniProtKB-EC"/>
</dbReference>
<dbReference type="InterPro" id="IPR043128">
    <property type="entry name" value="Rev_trsase/Diguanyl_cyclase"/>
</dbReference>
<dbReference type="SUPFAM" id="SSF55781">
    <property type="entry name" value="GAF domain-like"/>
    <property type="match status" value="1"/>
</dbReference>
<dbReference type="CDD" id="cd01948">
    <property type="entry name" value="EAL"/>
    <property type="match status" value="1"/>
</dbReference>
<dbReference type="InterPro" id="IPR000160">
    <property type="entry name" value="GGDEF_dom"/>
</dbReference>
<dbReference type="InterPro" id="IPR029787">
    <property type="entry name" value="Nucleotide_cyclase"/>
</dbReference>
<dbReference type="PANTHER" id="PTHR44757">
    <property type="entry name" value="DIGUANYLATE CYCLASE DGCP"/>
    <property type="match status" value="1"/>
</dbReference>
<dbReference type="SMART" id="SM00086">
    <property type="entry name" value="PAC"/>
    <property type="match status" value="1"/>
</dbReference>
<dbReference type="Pfam" id="PF00563">
    <property type="entry name" value="EAL"/>
    <property type="match status" value="1"/>
</dbReference>
<feature type="domain" description="EAL" evidence="4">
    <location>
        <begin position="538"/>
        <end position="791"/>
    </location>
</feature>
<evidence type="ECO:0000259" key="3">
    <source>
        <dbReference type="PROSITE" id="PS50113"/>
    </source>
</evidence>
<dbReference type="CDD" id="cd00130">
    <property type="entry name" value="PAS"/>
    <property type="match status" value="1"/>
</dbReference>
<dbReference type="InterPro" id="IPR052155">
    <property type="entry name" value="Biofilm_reg_signaling"/>
</dbReference>
<dbReference type="PROSITE" id="PS50883">
    <property type="entry name" value="EAL"/>
    <property type="match status" value="1"/>
</dbReference>
<dbReference type="OrthoDB" id="6168558at2"/>
<dbReference type="PROSITE" id="PS50113">
    <property type="entry name" value="PAC"/>
    <property type="match status" value="1"/>
</dbReference>
<dbReference type="SMART" id="SM00052">
    <property type="entry name" value="EAL"/>
    <property type="match status" value="1"/>
</dbReference>
<dbReference type="NCBIfam" id="TIGR00254">
    <property type="entry name" value="GGDEF"/>
    <property type="match status" value="1"/>
</dbReference>
<evidence type="ECO:0000313" key="6">
    <source>
        <dbReference type="EMBL" id="TWH76489.1"/>
    </source>
</evidence>
<dbReference type="InterPro" id="IPR000014">
    <property type="entry name" value="PAS"/>
</dbReference>
<evidence type="ECO:0000259" key="5">
    <source>
        <dbReference type="PROSITE" id="PS50887"/>
    </source>
</evidence>
<dbReference type="InterPro" id="IPR003018">
    <property type="entry name" value="GAF"/>
</dbReference>
<evidence type="ECO:0000256" key="1">
    <source>
        <dbReference type="ARBA" id="ARBA00012282"/>
    </source>
</evidence>